<dbReference type="RefSeq" id="WP_126383265.1">
    <property type="nucleotide sequence ID" value="NZ_LR134350.1"/>
</dbReference>
<proteinExistence type="predicted"/>
<evidence type="ECO:0000313" key="2">
    <source>
        <dbReference type="EMBL" id="VEG29846.1"/>
    </source>
</evidence>
<dbReference type="InterPro" id="IPR000182">
    <property type="entry name" value="GNAT_dom"/>
</dbReference>
<evidence type="ECO:0000313" key="3">
    <source>
        <dbReference type="Proteomes" id="UP000266895"/>
    </source>
</evidence>
<sequence length="188" mass="21226">MRTRRIGWGGAADRWAHDLYRQSFPAVERAPWWLVHLMALRPGIDLVAWWDSPEPGAAPCALTYTARRPGSDLLLLFYLAVDPAARGSGTGTRVLGELGRRHRGASIVLEIEPVVDHAPNPEQRRRRLVFYERAGFHDTGMVVEEPSGEYWVLARPAPGREVSPEELIGLVRYTGLGLGREQIRRRRD</sequence>
<organism evidence="2 3">
    <name type="scientific">Actinomyces howellii</name>
    <dbReference type="NCBI Taxonomy" id="52771"/>
    <lineage>
        <taxon>Bacteria</taxon>
        <taxon>Bacillati</taxon>
        <taxon>Actinomycetota</taxon>
        <taxon>Actinomycetes</taxon>
        <taxon>Actinomycetales</taxon>
        <taxon>Actinomycetaceae</taxon>
        <taxon>Actinomyces</taxon>
    </lineage>
</organism>
<dbReference type="OrthoDB" id="9127144at2"/>
<dbReference type="EMBL" id="LR134350">
    <property type="protein sequence ID" value="VEG29846.1"/>
    <property type="molecule type" value="Genomic_DNA"/>
</dbReference>
<dbReference type="GO" id="GO:0016747">
    <property type="term" value="F:acyltransferase activity, transferring groups other than amino-acyl groups"/>
    <property type="evidence" value="ECO:0007669"/>
    <property type="project" value="InterPro"/>
</dbReference>
<protein>
    <recommendedName>
        <fullName evidence="1">N-acetyltransferase domain-containing protein</fullName>
    </recommendedName>
</protein>
<reference evidence="2 3" key="1">
    <citation type="submission" date="2018-12" db="EMBL/GenBank/DDBJ databases">
        <authorList>
            <consortium name="Pathogen Informatics"/>
        </authorList>
    </citation>
    <scope>NUCLEOTIDE SEQUENCE [LARGE SCALE GENOMIC DNA]</scope>
    <source>
        <strain evidence="2 3">NCTC11636</strain>
    </source>
</reference>
<dbReference type="Gene3D" id="3.40.630.30">
    <property type="match status" value="1"/>
</dbReference>
<evidence type="ECO:0000259" key="1">
    <source>
        <dbReference type="PROSITE" id="PS51186"/>
    </source>
</evidence>
<dbReference type="KEGG" id="ahw:NCTC11636_02315"/>
<keyword evidence="3" id="KW-1185">Reference proteome</keyword>
<dbReference type="InterPro" id="IPR016181">
    <property type="entry name" value="Acyl_CoA_acyltransferase"/>
</dbReference>
<gene>
    <name evidence="2" type="ORF">NCTC11636_02315</name>
</gene>
<dbReference type="Proteomes" id="UP000266895">
    <property type="component" value="Chromosome"/>
</dbReference>
<dbReference type="PROSITE" id="PS51186">
    <property type="entry name" value="GNAT"/>
    <property type="match status" value="1"/>
</dbReference>
<accession>A0A3S4R4X0</accession>
<feature type="domain" description="N-acetyltransferase" evidence="1">
    <location>
        <begin position="1"/>
        <end position="158"/>
    </location>
</feature>
<dbReference type="SUPFAM" id="SSF55729">
    <property type="entry name" value="Acyl-CoA N-acyltransferases (Nat)"/>
    <property type="match status" value="1"/>
</dbReference>
<dbReference type="Pfam" id="PF13508">
    <property type="entry name" value="Acetyltransf_7"/>
    <property type="match status" value="1"/>
</dbReference>
<name>A0A3S4R4X0_9ACTO</name>
<dbReference type="AlphaFoldDB" id="A0A3S4R4X0"/>